<feature type="non-terminal residue" evidence="1">
    <location>
        <position position="1"/>
    </location>
</feature>
<dbReference type="RefSeq" id="WP_218964143.1">
    <property type="nucleotide sequence ID" value="NZ_PEJG01000067.1"/>
</dbReference>
<reference evidence="1 2" key="1">
    <citation type="submission" date="2017-10" db="EMBL/GenBank/DDBJ databases">
        <title>genome sequences of Staph epi in chlorhexidine trial.</title>
        <authorList>
            <person name="Greninger A.L."/>
            <person name="Addetia A."/>
            <person name="Qin X."/>
            <person name="Zerr D."/>
        </authorList>
    </citation>
    <scope>NUCLEOTIDE SEQUENCE [LARGE SCALE GENOMIC DNA]</scope>
    <source>
        <strain evidence="1 2">SCH-17</strain>
    </source>
</reference>
<name>A0AAE5QVE8_STAEP</name>
<dbReference type="Proteomes" id="UP000228502">
    <property type="component" value="Unassembled WGS sequence"/>
</dbReference>
<accession>A0AAE5QVE8</accession>
<evidence type="ECO:0000313" key="1">
    <source>
        <dbReference type="EMBL" id="PIH09038.1"/>
    </source>
</evidence>
<proteinExistence type="predicted"/>
<dbReference type="EMBL" id="PEJG01000067">
    <property type="protein sequence ID" value="PIH09038.1"/>
    <property type="molecule type" value="Genomic_DNA"/>
</dbReference>
<comment type="caution">
    <text evidence="1">The sequence shown here is derived from an EMBL/GenBank/DDBJ whole genome shotgun (WGS) entry which is preliminary data.</text>
</comment>
<protein>
    <recommendedName>
        <fullName evidence="3">Phage tail tape measure protein</fullName>
    </recommendedName>
</protein>
<evidence type="ECO:0000313" key="2">
    <source>
        <dbReference type="Proteomes" id="UP000228502"/>
    </source>
</evidence>
<organism evidence="1 2">
    <name type="scientific">Staphylococcus epidermidis</name>
    <dbReference type="NCBI Taxonomy" id="1282"/>
    <lineage>
        <taxon>Bacteria</taxon>
        <taxon>Bacillati</taxon>
        <taxon>Bacillota</taxon>
        <taxon>Bacilli</taxon>
        <taxon>Bacillales</taxon>
        <taxon>Staphylococcaceae</taxon>
        <taxon>Staphylococcus</taxon>
    </lineage>
</organism>
<gene>
    <name evidence="1" type="ORF">CTJ08_13180</name>
</gene>
<sequence length="128" mass="13907">TINVVRNFFSNEHAEGGHIDAYAEGGNIQSHSVPGTYTGIVGEAGPEIFSVNRGNVTITPLNSREKMRGIEGVLQDYTNGNNAGNGVVVNINLNDTVIKEEADEDRLIRKMDQHLRRSLSEQQMIGGA</sequence>
<dbReference type="AlphaFoldDB" id="A0AAE5QVE8"/>
<evidence type="ECO:0008006" key="3">
    <source>
        <dbReference type="Google" id="ProtNLM"/>
    </source>
</evidence>